<dbReference type="SUPFAM" id="SSF53448">
    <property type="entry name" value="Nucleotide-diphospho-sugar transferases"/>
    <property type="match status" value="1"/>
</dbReference>
<dbReference type="Pfam" id="PF02709">
    <property type="entry name" value="Glyco_transf_7C"/>
    <property type="match status" value="1"/>
</dbReference>
<feature type="domain" description="Galactosyltransferase C-terminal" evidence="3">
    <location>
        <begin position="174"/>
        <end position="223"/>
    </location>
</feature>
<keyword evidence="5" id="KW-1185">Reference proteome</keyword>
<dbReference type="RefSeq" id="WP_126077067.1">
    <property type="nucleotide sequence ID" value="NZ_CP051166.1"/>
</dbReference>
<evidence type="ECO:0000259" key="3">
    <source>
        <dbReference type="Pfam" id="PF02709"/>
    </source>
</evidence>
<dbReference type="Proteomes" id="UP000278085">
    <property type="component" value="Unassembled WGS sequence"/>
</dbReference>
<dbReference type="Pfam" id="PF00535">
    <property type="entry name" value="Glycos_transf_2"/>
    <property type="match status" value="1"/>
</dbReference>
<sequence length="270" mass="30336">MRADALISIIIATYNRPDALEAVVDACFAQSDRRFEIIIADDGSGEATRACVARLQQRATVPLRHVWQPDQGFRLAMARNQGILASRGEYIVLLDGDCIPQRDFVARHRALAQPGCMVTGSRILLGETFTQRVLADRRDLHALAVGEKLVLRARGHLNKVLQLLVKLPDLGRVQKRFSWRRIKGCNMAAWRSDIDTVNGFDQSFEGWGHEDADFVVRLFNAGVVRKDGAFATEVFHLWHRENARDDASSNRALVRQRAAERTVRALRGLA</sequence>
<evidence type="ECO:0000256" key="1">
    <source>
        <dbReference type="ARBA" id="ARBA00022679"/>
    </source>
</evidence>
<protein>
    <submittedName>
        <fullName evidence="4">Glycosyltransferase</fullName>
    </submittedName>
</protein>
<dbReference type="PANTHER" id="PTHR43685">
    <property type="entry name" value="GLYCOSYLTRANSFERASE"/>
    <property type="match status" value="1"/>
</dbReference>
<feature type="domain" description="Glycosyltransferase 2-like" evidence="2">
    <location>
        <begin position="8"/>
        <end position="137"/>
    </location>
</feature>
<organism evidence="4 5">
    <name type="scientific">Massilia atriviolacea</name>
    <dbReference type="NCBI Taxonomy" id="2495579"/>
    <lineage>
        <taxon>Bacteria</taxon>
        <taxon>Pseudomonadati</taxon>
        <taxon>Pseudomonadota</taxon>
        <taxon>Betaproteobacteria</taxon>
        <taxon>Burkholderiales</taxon>
        <taxon>Oxalobacteraceae</taxon>
        <taxon>Telluria group</taxon>
        <taxon>Massilia</taxon>
    </lineage>
</organism>
<proteinExistence type="predicted"/>
<dbReference type="EMBL" id="RXLQ01000019">
    <property type="protein sequence ID" value="RSZ55988.1"/>
    <property type="molecule type" value="Genomic_DNA"/>
</dbReference>
<comment type="caution">
    <text evidence="4">The sequence shown here is derived from an EMBL/GenBank/DDBJ whole genome shotgun (WGS) entry which is preliminary data.</text>
</comment>
<gene>
    <name evidence="4" type="ORF">EJB06_26655</name>
</gene>
<evidence type="ECO:0000259" key="2">
    <source>
        <dbReference type="Pfam" id="PF00535"/>
    </source>
</evidence>
<dbReference type="GO" id="GO:0016740">
    <property type="term" value="F:transferase activity"/>
    <property type="evidence" value="ECO:0007669"/>
    <property type="project" value="UniProtKB-KW"/>
</dbReference>
<accession>A0A430HEM2</accession>
<keyword evidence="1 4" id="KW-0808">Transferase</keyword>
<dbReference type="OrthoDB" id="9801954at2"/>
<dbReference type="AlphaFoldDB" id="A0A430HEM2"/>
<name>A0A430HEM2_9BURK</name>
<dbReference type="InterPro" id="IPR029044">
    <property type="entry name" value="Nucleotide-diphossugar_trans"/>
</dbReference>
<dbReference type="InterPro" id="IPR027791">
    <property type="entry name" value="Galactosyl_T_C"/>
</dbReference>
<dbReference type="CDD" id="cd06420">
    <property type="entry name" value="GT2_Chondriotin_Pol_N"/>
    <property type="match status" value="1"/>
</dbReference>
<evidence type="ECO:0000313" key="4">
    <source>
        <dbReference type="EMBL" id="RSZ55988.1"/>
    </source>
</evidence>
<dbReference type="InterPro" id="IPR050834">
    <property type="entry name" value="Glycosyltransf_2"/>
</dbReference>
<dbReference type="PANTHER" id="PTHR43685:SF3">
    <property type="entry name" value="SLR2126 PROTEIN"/>
    <property type="match status" value="1"/>
</dbReference>
<dbReference type="InterPro" id="IPR001173">
    <property type="entry name" value="Glyco_trans_2-like"/>
</dbReference>
<evidence type="ECO:0000313" key="5">
    <source>
        <dbReference type="Proteomes" id="UP000278085"/>
    </source>
</evidence>
<reference evidence="4 5" key="1">
    <citation type="submission" date="2018-12" db="EMBL/GenBank/DDBJ databases">
        <authorList>
            <person name="Yang E."/>
        </authorList>
    </citation>
    <scope>NUCLEOTIDE SEQUENCE [LARGE SCALE GENOMIC DNA]</scope>
    <source>
        <strain evidence="4 5">SOD</strain>
    </source>
</reference>
<dbReference type="Gene3D" id="3.90.550.10">
    <property type="entry name" value="Spore Coat Polysaccharide Biosynthesis Protein SpsA, Chain A"/>
    <property type="match status" value="1"/>
</dbReference>